<name>A0ABR9WRH8_9FLAO</name>
<dbReference type="Proteomes" id="UP000656274">
    <property type="component" value="Unassembled WGS sequence"/>
</dbReference>
<feature type="chain" id="PRO_5045676174" evidence="2">
    <location>
        <begin position="20"/>
        <end position="635"/>
    </location>
</feature>
<dbReference type="SUPFAM" id="SSF49363">
    <property type="entry name" value="Purple acid phosphatase, N-terminal domain"/>
    <property type="match status" value="1"/>
</dbReference>
<dbReference type="PROSITE" id="PS50853">
    <property type="entry name" value="FN3"/>
    <property type="match status" value="1"/>
</dbReference>
<dbReference type="SUPFAM" id="SSF49899">
    <property type="entry name" value="Concanavalin A-like lectins/glucanases"/>
    <property type="match status" value="2"/>
</dbReference>
<keyword evidence="1 2" id="KW-0732">Signal</keyword>
<organism evidence="4 5">
    <name type="scientific">Flavobacterium proteolyticum</name>
    <dbReference type="NCBI Taxonomy" id="2911683"/>
    <lineage>
        <taxon>Bacteria</taxon>
        <taxon>Pseudomonadati</taxon>
        <taxon>Bacteroidota</taxon>
        <taxon>Flavobacteriia</taxon>
        <taxon>Flavobacteriales</taxon>
        <taxon>Flavobacteriaceae</taxon>
        <taxon>Flavobacterium</taxon>
    </lineage>
</organism>
<sequence>MKKLLHLVTILLVSTSFYGQTPLCQFNFDNSIANVGNTVILSNLGDPVTYVADRFGNANAAINFAANNVLWSNSMTNLPTGNATLSVSFWVKYNAVATNDIFGYGTNSSYGAIGFQEYVSNSSTSSSGIAIRQPSGTVSLSVNHFTFINTWYHYVVTTAPGSGGSVTKVYRNGALIYNTTAPFRNIQLDTFTIGNYIFSSSSSFNGALDDFRVYNSELNTTQINQIYTENNPTVTAPTISSITTSNITSNSATIGYGINANGANATTVIRYGTNSSNLNLTYNCPSTTTTAVFSETLVGLTPSTTYYYKIESTNSSGTTITPITYTFTTTAASSSITNGLVAYYGFENFNSHNGLHNLTQSASAPILDGVGGKVGLGARFEPALQQQLVNTSSLNTALDGTEFTICYWVNSQANSSSMTFPTHFEMFGSGFVRQQQNTGYASLTKGYAINATTFNTGNTTVTNINGTWKHIALVHKSGTTNNKQIELYVDGVLQGGFSPIANVPVLYKFNTDFYIGGGGSAVKYFKGYIDEFYIYNRVLDGTEINAVKDNTNAPLTSESHNSALKFSMYPNPANDWVTLETEEEIKLIEVYSLQGQTVLSSTEKQLNISSLSSGIYVIKIEDVEGKISIQKLIKN</sequence>
<evidence type="ECO:0000313" key="4">
    <source>
        <dbReference type="EMBL" id="MBE9576535.1"/>
    </source>
</evidence>
<dbReference type="RefSeq" id="WP_194095290.1">
    <property type="nucleotide sequence ID" value="NZ_JADFTZ010000002.1"/>
</dbReference>
<evidence type="ECO:0000256" key="1">
    <source>
        <dbReference type="ARBA" id="ARBA00022729"/>
    </source>
</evidence>
<dbReference type="NCBIfam" id="TIGR04183">
    <property type="entry name" value="Por_Secre_tail"/>
    <property type="match status" value="1"/>
</dbReference>
<feature type="signal peptide" evidence="2">
    <location>
        <begin position="1"/>
        <end position="19"/>
    </location>
</feature>
<evidence type="ECO:0000259" key="3">
    <source>
        <dbReference type="PROSITE" id="PS50853"/>
    </source>
</evidence>
<accession>A0ABR9WRH8</accession>
<dbReference type="PANTHER" id="PTHR42535:SF2">
    <property type="entry name" value="CHROMOSOME UNDETERMINED SCAFFOLD_146, WHOLE GENOME SHOTGUN SEQUENCE"/>
    <property type="match status" value="1"/>
</dbReference>
<evidence type="ECO:0000313" key="5">
    <source>
        <dbReference type="Proteomes" id="UP000656274"/>
    </source>
</evidence>
<gene>
    <name evidence="4" type="ORF">IM755_07390</name>
</gene>
<dbReference type="EMBL" id="JADFTZ010000002">
    <property type="protein sequence ID" value="MBE9576535.1"/>
    <property type="molecule type" value="Genomic_DNA"/>
</dbReference>
<dbReference type="InterPro" id="IPR003961">
    <property type="entry name" value="FN3_dom"/>
</dbReference>
<dbReference type="InterPro" id="IPR026444">
    <property type="entry name" value="Secre_tail"/>
</dbReference>
<keyword evidence="5" id="KW-1185">Reference proteome</keyword>
<dbReference type="InterPro" id="IPR013320">
    <property type="entry name" value="ConA-like_dom_sf"/>
</dbReference>
<dbReference type="Gene3D" id="2.60.120.200">
    <property type="match status" value="2"/>
</dbReference>
<protein>
    <submittedName>
        <fullName evidence="4">T9SS type A sorting domain-containing protein</fullName>
    </submittedName>
</protein>
<proteinExistence type="predicted"/>
<reference evidence="4 5" key="1">
    <citation type="submission" date="2020-10" db="EMBL/GenBank/DDBJ databases">
        <title>The genome sequence of Flavobacterium aquaticum 1Y8A.</title>
        <authorList>
            <person name="Liu Y."/>
        </authorList>
    </citation>
    <scope>NUCLEOTIDE SEQUENCE [LARGE SCALE GENOMIC DNA]</scope>
    <source>
        <strain evidence="4 5">1Y8A</strain>
    </source>
</reference>
<evidence type="ECO:0000256" key="2">
    <source>
        <dbReference type="SAM" id="SignalP"/>
    </source>
</evidence>
<feature type="domain" description="Fibronectin type-III" evidence="3">
    <location>
        <begin position="238"/>
        <end position="334"/>
    </location>
</feature>
<dbReference type="Pfam" id="PF13385">
    <property type="entry name" value="Laminin_G_3"/>
    <property type="match status" value="2"/>
</dbReference>
<comment type="caution">
    <text evidence="4">The sequence shown here is derived from an EMBL/GenBank/DDBJ whole genome shotgun (WGS) entry which is preliminary data.</text>
</comment>
<dbReference type="InterPro" id="IPR008963">
    <property type="entry name" value="Purple_acid_Pase-like_N"/>
</dbReference>
<dbReference type="Pfam" id="PF18962">
    <property type="entry name" value="Por_Secre_tail"/>
    <property type="match status" value="1"/>
</dbReference>
<dbReference type="PANTHER" id="PTHR42535">
    <property type="entry name" value="OOKINETE PROTEIN, PUTATIVE-RELATED"/>
    <property type="match status" value="1"/>
</dbReference>